<dbReference type="CDD" id="cd07771">
    <property type="entry name" value="ASKHA_NBD_FGGY_RhaB-like"/>
    <property type="match status" value="1"/>
</dbReference>
<feature type="domain" description="Carbohydrate kinase FGGY N-terminal" evidence="8">
    <location>
        <begin position="5"/>
        <end position="245"/>
    </location>
</feature>
<protein>
    <submittedName>
        <fullName evidence="10">Rhamnulokinase</fullName>
    </submittedName>
</protein>
<name>A0ABS2EWG3_9BACE</name>
<dbReference type="InterPro" id="IPR043129">
    <property type="entry name" value="ATPase_NBD"/>
</dbReference>
<keyword evidence="7" id="KW-0684">Rhamnose metabolism</keyword>
<evidence type="ECO:0000256" key="1">
    <source>
        <dbReference type="ARBA" id="ARBA00009156"/>
    </source>
</evidence>
<evidence type="ECO:0000256" key="3">
    <source>
        <dbReference type="ARBA" id="ARBA00022741"/>
    </source>
</evidence>
<dbReference type="Pfam" id="PF02782">
    <property type="entry name" value="FGGY_C"/>
    <property type="match status" value="1"/>
</dbReference>
<dbReference type="RefSeq" id="WP_204475851.1">
    <property type="nucleotide sequence ID" value="NZ_JACJJW010000019.1"/>
</dbReference>
<gene>
    <name evidence="10" type="ORF">H6A31_08300</name>
</gene>
<dbReference type="Proteomes" id="UP000703295">
    <property type="component" value="Unassembled WGS sequence"/>
</dbReference>
<evidence type="ECO:0000259" key="9">
    <source>
        <dbReference type="Pfam" id="PF02782"/>
    </source>
</evidence>
<dbReference type="SUPFAM" id="SSF53067">
    <property type="entry name" value="Actin-like ATPase domain"/>
    <property type="match status" value="2"/>
</dbReference>
<proteinExistence type="inferred from homology"/>
<dbReference type="InterPro" id="IPR013449">
    <property type="entry name" value="Rhamnulokinase"/>
</dbReference>
<keyword evidence="6" id="KW-1015">Disulfide bond</keyword>
<dbReference type="Pfam" id="PF00370">
    <property type="entry name" value="FGGY_N"/>
    <property type="match status" value="1"/>
</dbReference>
<sequence length="447" mass="49165">MKEAYLAIDFGGGSGRVIAGYLSGEELQLDTVHRFPNRQVRMGGHIYWDFLSLFEEMKTGIRRAVEKGYVLKSIGIDTWGVDFGLIDRQGNLLGNPVCYRDNRTDGMPEEFFAKVDVAAHYAESGTQVMAINTLFQLYALQKEDNVQLKVADKLLFMPDLFSYYLTGVANNEYSIASTSELLDAKARTWNFRLIRELGLPEHLFGEVVMPGTSRGFLKQEIKEQIGIDYEVEVIAVASHDTASAASVVPSSVDGKKVAFLSSGTWSLLGVMNNEPILTEAARLAGFTNEGGRDGQICFLQNITGLWILQKLMQEWKDEGKDVAYSTLLPAAESAETEALIDVDAATFQCPVSMVDAITTYCVAQGQTPPVTQGEFVKCVLRSLALRYEVGVEALNKLLPEPVTKLYVIGGGSQNKYLNRLTEEAIGIPVEEGPVEATAIGNIMQQIK</sequence>
<comment type="similarity">
    <text evidence="1">Belongs to the FGGY kinase family.</text>
</comment>
<comment type="caution">
    <text evidence="10">The sequence shown here is derived from an EMBL/GenBank/DDBJ whole genome shotgun (WGS) entry which is preliminary data.</text>
</comment>
<reference evidence="10 11" key="1">
    <citation type="journal article" date="2021" name="Sci. Rep.">
        <title>The distribution of antibiotic resistance genes in chicken gut microbiota commensals.</title>
        <authorList>
            <person name="Juricova H."/>
            <person name="Matiasovicova J."/>
            <person name="Kubasova T."/>
            <person name="Cejkova D."/>
            <person name="Rychlik I."/>
        </authorList>
    </citation>
    <scope>NUCLEOTIDE SEQUENCE [LARGE SCALE GENOMIC DNA]</scope>
    <source>
        <strain evidence="10 11">An801</strain>
    </source>
</reference>
<evidence type="ECO:0000259" key="8">
    <source>
        <dbReference type="Pfam" id="PF00370"/>
    </source>
</evidence>
<evidence type="ECO:0000256" key="2">
    <source>
        <dbReference type="ARBA" id="ARBA00022679"/>
    </source>
</evidence>
<keyword evidence="5" id="KW-0067">ATP-binding</keyword>
<evidence type="ECO:0000256" key="6">
    <source>
        <dbReference type="ARBA" id="ARBA00023157"/>
    </source>
</evidence>
<dbReference type="InterPro" id="IPR018484">
    <property type="entry name" value="FGGY_N"/>
</dbReference>
<dbReference type="InterPro" id="IPR018485">
    <property type="entry name" value="FGGY_C"/>
</dbReference>
<evidence type="ECO:0000256" key="7">
    <source>
        <dbReference type="ARBA" id="ARBA00023308"/>
    </source>
</evidence>
<keyword evidence="4" id="KW-0418">Kinase</keyword>
<dbReference type="Gene3D" id="3.30.420.40">
    <property type="match status" value="2"/>
</dbReference>
<keyword evidence="2" id="KW-0808">Transferase</keyword>
<keyword evidence="3" id="KW-0547">Nucleotide-binding</keyword>
<evidence type="ECO:0000313" key="10">
    <source>
        <dbReference type="EMBL" id="MBM6758674.1"/>
    </source>
</evidence>
<evidence type="ECO:0000256" key="5">
    <source>
        <dbReference type="ARBA" id="ARBA00022840"/>
    </source>
</evidence>
<feature type="domain" description="Carbohydrate kinase FGGY C-terminal" evidence="9">
    <location>
        <begin position="259"/>
        <end position="445"/>
    </location>
</feature>
<evidence type="ECO:0000256" key="4">
    <source>
        <dbReference type="ARBA" id="ARBA00022777"/>
    </source>
</evidence>
<keyword evidence="11" id="KW-1185">Reference proteome</keyword>
<evidence type="ECO:0000313" key="11">
    <source>
        <dbReference type="Proteomes" id="UP000703295"/>
    </source>
</evidence>
<dbReference type="PANTHER" id="PTHR10196">
    <property type="entry name" value="SUGAR KINASE"/>
    <property type="match status" value="1"/>
</dbReference>
<dbReference type="PANTHER" id="PTHR10196:SF93">
    <property type="entry name" value="L-RHAMNULOKINASE"/>
    <property type="match status" value="1"/>
</dbReference>
<organism evidence="10 11">
    <name type="scientific">Bacteroides mediterraneensis</name>
    <dbReference type="NCBI Taxonomy" id="1841856"/>
    <lineage>
        <taxon>Bacteria</taxon>
        <taxon>Pseudomonadati</taxon>
        <taxon>Bacteroidota</taxon>
        <taxon>Bacteroidia</taxon>
        <taxon>Bacteroidales</taxon>
        <taxon>Bacteroidaceae</taxon>
        <taxon>Bacteroides</taxon>
    </lineage>
</organism>
<accession>A0ABS2EWG3</accession>
<dbReference type="EMBL" id="JACJJW010000019">
    <property type="protein sequence ID" value="MBM6758674.1"/>
    <property type="molecule type" value="Genomic_DNA"/>
</dbReference>